<dbReference type="Proteomes" id="UP000184608">
    <property type="component" value="Unassembled WGS sequence"/>
</dbReference>
<evidence type="ECO:0000313" key="7">
    <source>
        <dbReference type="EMBL" id="SHH89742.1"/>
    </source>
</evidence>
<dbReference type="RefSeq" id="WP_073602584.1">
    <property type="nucleotide sequence ID" value="NZ_FQXZ01000007.1"/>
</dbReference>
<evidence type="ECO:0000256" key="1">
    <source>
        <dbReference type="ARBA" id="ARBA00022448"/>
    </source>
</evidence>
<feature type="chain" id="PRO_5013412385" description="Vitamin B12-binding protein" evidence="5">
    <location>
        <begin position="20"/>
        <end position="273"/>
    </location>
</feature>
<evidence type="ECO:0000256" key="3">
    <source>
        <dbReference type="ARBA" id="ARBA00022764"/>
    </source>
</evidence>
<evidence type="ECO:0000256" key="4">
    <source>
        <dbReference type="ARBA" id="ARBA00023157"/>
    </source>
</evidence>
<feature type="domain" description="Fe/B12 periplasmic-binding" evidence="6">
    <location>
        <begin position="24"/>
        <end position="270"/>
    </location>
</feature>
<dbReference type="HAMAP" id="MF_01000">
    <property type="entry name" value="BtuF"/>
    <property type="match status" value="1"/>
</dbReference>
<evidence type="ECO:0000259" key="6">
    <source>
        <dbReference type="PROSITE" id="PS50983"/>
    </source>
</evidence>
<dbReference type="GO" id="GO:0031419">
    <property type="term" value="F:cobalamin binding"/>
    <property type="evidence" value="ECO:0007669"/>
    <property type="project" value="InterPro"/>
</dbReference>
<dbReference type="InterPro" id="IPR002491">
    <property type="entry name" value="ABC_transptr_periplasmic_BD"/>
</dbReference>
<dbReference type="GO" id="GO:0042597">
    <property type="term" value="C:periplasmic space"/>
    <property type="evidence" value="ECO:0007669"/>
    <property type="project" value="UniProtKB-SubCell"/>
</dbReference>
<comment type="similarity">
    <text evidence="5">Belongs to the BtuF family.</text>
</comment>
<dbReference type="OrthoDB" id="6495095at2"/>
<organism evidence="7 8">
    <name type="scientific">Vibrio aerogenes CECT 7868</name>
    <dbReference type="NCBI Taxonomy" id="1216006"/>
    <lineage>
        <taxon>Bacteria</taxon>
        <taxon>Pseudomonadati</taxon>
        <taxon>Pseudomonadota</taxon>
        <taxon>Gammaproteobacteria</taxon>
        <taxon>Vibrionales</taxon>
        <taxon>Vibrionaceae</taxon>
        <taxon>Vibrio</taxon>
    </lineage>
</organism>
<feature type="site" description="Important for BtuC binding" evidence="5">
    <location>
        <position position="73"/>
    </location>
</feature>
<dbReference type="NCBIfam" id="NF002894">
    <property type="entry name" value="PRK03379.1"/>
    <property type="match status" value="1"/>
</dbReference>
<dbReference type="AlphaFoldDB" id="A0A1M5WQV4"/>
<dbReference type="Pfam" id="PF01497">
    <property type="entry name" value="Peripla_BP_2"/>
    <property type="match status" value="1"/>
</dbReference>
<accession>A0A1M5WQV4</accession>
<evidence type="ECO:0000313" key="8">
    <source>
        <dbReference type="Proteomes" id="UP000184608"/>
    </source>
</evidence>
<dbReference type="GO" id="GO:0071281">
    <property type="term" value="P:cellular response to iron ion"/>
    <property type="evidence" value="ECO:0007669"/>
    <property type="project" value="TreeGrafter"/>
</dbReference>
<evidence type="ECO:0000256" key="5">
    <source>
        <dbReference type="HAMAP-Rule" id="MF_01000"/>
    </source>
</evidence>
<gene>
    <name evidence="5 7" type="primary">btuF</name>
    <name evidence="7" type="ORF">VA7868_00823</name>
</gene>
<keyword evidence="2 5" id="KW-0732">Signal</keyword>
<keyword evidence="4" id="KW-1015">Disulfide bond</keyword>
<feature type="site" description="Important for BtuC binding" evidence="5">
    <location>
        <position position="203"/>
    </location>
</feature>
<dbReference type="SUPFAM" id="SSF53807">
    <property type="entry name" value="Helical backbone' metal receptor"/>
    <property type="match status" value="1"/>
</dbReference>
<name>A0A1M5WQV4_9VIBR</name>
<dbReference type="PROSITE" id="PS50983">
    <property type="entry name" value="FE_B12_PBP"/>
    <property type="match status" value="1"/>
</dbReference>
<keyword evidence="8" id="KW-1185">Reference proteome</keyword>
<dbReference type="InterPro" id="IPR023544">
    <property type="entry name" value="ABC_transptr_vit_B12-bd"/>
</dbReference>
<comment type="subunit">
    <text evidence="5">The complex is composed of two ATP-binding proteins (BtuD), two transmembrane proteins (BtuC) and a solute-binding protein (BtuF).</text>
</comment>
<dbReference type="STRING" id="1216006.VA7868_00823"/>
<reference evidence="7 8" key="1">
    <citation type="submission" date="2016-11" db="EMBL/GenBank/DDBJ databases">
        <authorList>
            <person name="Jaros S."/>
            <person name="Januszkiewicz K."/>
            <person name="Wedrychowicz H."/>
        </authorList>
    </citation>
    <scope>NUCLEOTIDE SEQUENCE [LARGE SCALE GENOMIC DNA]</scope>
    <source>
        <strain evidence="7 8">CECT 7868</strain>
    </source>
</reference>
<comment type="subcellular location">
    <subcellularLocation>
        <location evidence="5">Periplasm</location>
    </subcellularLocation>
</comment>
<protein>
    <recommendedName>
        <fullName evidence="5">Vitamin B12-binding protein</fullName>
    </recommendedName>
</protein>
<feature type="signal peptide" evidence="5">
    <location>
        <begin position="1"/>
        <end position="19"/>
    </location>
</feature>
<dbReference type="PANTHER" id="PTHR30535:SF34">
    <property type="entry name" value="MOLYBDATE-BINDING PROTEIN MOLA"/>
    <property type="match status" value="1"/>
</dbReference>
<dbReference type="InterPro" id="IPR050902">
    <property type="entry name" value="ABC_Transporter_SBP"/>
</dbReference>
<proteinExistence type="inferred from homology"/>
<dbReference type="GO" id="GO:0015889">
    <property type="term" value="P:cobalamin transport"/>
    <property type="evidence" value="ECO:0007669"/>
    <property type="project" value="UniProtKB-UniRule"/>
</dbReference>
<dbReference type="CDD" id="cd01144">
    <property type="entry name" value="BtuF"/>
    <property type="match status" value="1"/>
</dbReference>
<dbReference type="Gene3D" id="3.40.50.1980">
    <property type="entry name" value="Nitrogenase molybdenum iron protein domain"/>
    <property type="match status" value="2"/>
</dbReference>
<evidence type="ECO:0000256" key="2">
    <source>
        <dbReference type="ARBA" id="ARBA00022729"/>
    </source>
</evidence>
<comment type="function">
    <text evidence="5">Part of the ABC transporter complex BtuCDF involved in vitamin B12 import. Binds vitamin B12 and delivers it to the periplasmic surface of BtuC.</text>
</comment>
<dbReference type="NCBIfam" id="NF038402">
    <property type="entry name" value="TroA_like"/>
    <property type="match status" value="1"/>
</dbReference>
<dbReference type="InterPro" id="IPR054828">
    <property type="entry name" value="Vit_B12_bind_prot"/>
</dbReference>
<sequence precursor="true">MRYVHFFILFLCLSPACFAKPVSRVITLSPHATEIAFAAGLGDKVIAVSKHSDYPLQAQKLPEVANYHGLNIEKILALKPDLVISWPDGNPPKEINKLKRMGLRIYPSHISTLSDIAQNIEDLSQFADNPQEGLKNAQHIRDAVTALKHKYQHRRKVTYFYQLSSKPLITMARHSWPAEVFDLCGGVNVFRDAITPYPQVSLEKVLLARPEVIFKTDEQSQKENLWSEWPDIPAVKHHHIWSVHADWMNRPTPRTLYAVKEVCRYFDSVRQNH</sequence>
<keyword evidence="3 5" id="KW-0574">Periplasm</keyword>
<dbReference type="PANTHER" id="PTHR30535">
    <property type="entry name" value="VITAMIN B12-BINDING PROTEIN"/>
    <property type="match status" value="1"/>
</dbReference>
<comment type="caution">
    <text evidence="5">Lacks conserved residue(s) required for the propagation of feature annotation.</text>
</comment>
<dbReference type="EMBL" id="FQXZ01000007">
    <property type="protein sequence ID" value="SHH89742.1"/>
    <property type="molecule type" value="Genomic_DNA"/>
</dbReference>
<keyword evidence="1 5" id="KW-0813">Transport</keyword>